<dbReference type="GO" id="GO:0004788">
    <property type="term" value="F:thiamine diphosphokinase activity"/>
    <property type="evidence" value="ECO:0007669"/>
    <property type="project" value="UniProtKB-EC"/>
</dbReference>
<keyword evidence="8" id="KW-1185">Reference proteome</keyword>
<accession>A0ABM8Z514</accession>
<protein>
    <recommendedName>
        <fullName evidence="5">Thiamine diphosphokinase</fullName>
        <ecNumber evidence="5">2.7.6.2</ecNumber>
    </recommendedName>
</protein>
<dbReference type="Proteomes" id="UP000789707">
    <property type="component" value="Unassembled WGS sequence"/>
</dbReference>
<dbReference type="Pfam" id="PF04265">
    <property type="entry name" value="TPK_B1_binding"/>
    <property type="match status" value="1"/>
</dbReference>
<dbReference type="SUPFAM" id="SSF63999">
    <property type="entry name" value="Thiamin pyrophosphokinase, catalytic domain"/>
    <property type="match status" value="1"/>
</dbReference>
<dbReference type="RefSeq" id="WP_230096457.1">
    <property type="nucleotide sequence ID" value="NZ_CAKKNS010000002.1"/>
</dbReference>
<dbReference type="CDD" id="cd07995">
    <property type="entry name" value="TPK"/>
    <property type="match status" value="1"/>
</dbReference>
<dbReference type="Pfam" id="PF04263">
    <property type="entry name" value="TPK_catalytic"/>
    <property type="match status" value="1"/>
</dbReference>
<sequence>MQRLNILVGGPIDLWPQELVEGNIPGEWLGVDRGALRLMEHGIKPLVAIGDFDSISGDEKALVAKQLADIRVARPEKDDTDTQLALTIAMDEFDATEIFVYGATGGRIDHFLANVWTVTEPRFATIVERVRMVDNGNTLRFYLPGEHAIIKEAGKKYLAFMNLTPVENLTLIDELYPLTNWSSVAPKAWTSNEFTSDVNHFKFDSGIMLVMQCQDVQKIF</sequence>
<dbReference type="NCBIfam" id="TIGR01378">
    <property type="entry name" value="thi_PPkinase"/>
    <property type="match status" value="1"/>
</dbReference>
<evidence type="ECO:0000313" key="8">
    <source>
        <dbReference type="Proteomes" id="UP000789707"/>
    </source>
</evidence>
<dbReference type="InterPro" id="IPR036759">
    <property type="entry name" value="TPK_catalytic_sf"/>
</dbReference>
<comment type="caution">
    <text evidence="7">The sequence shown here is derived from an EMBL/GenBank/DDBJ whole genome shotgun (WGS) entry which is preliminary data.</text>
</comment>
<evidence type="ECO:0000313" key="7">
    <source>
        <dbReference type="EMBL" id="CAH0416391.1"/>
    </source>
</evidence>
<dbReference type="EMBL" id="CAKKNS010000002">
    <property type="protein sequence ID" value="CAH0416391.1"/>
    <property type="molecule type" value="Genomic_DNA"/>
</dbReference>
<reference evidence="7 8" key="1">
    <citation type="submission" date="2021-11" db="EMBL/GenBank/DDBJ databases">
        <authorList>
            <person name="Depoorter E."/>
        </authorList>
    </citation>
    <scope>NUCLEOTIDE SEQUENCE [LARGE SCALE GENOMIC DNA]</scope>
    <source>
        <strain evidence="7 8">LMG 24289</strain>
    </source>
</reference>
<dbReference type="InterPro" id="IPR007371">
    <property type="entry name" value="TPK_catalytic"/>
</dbReference>
<dbReference type="SMART" id="SM00983">
    <property type="entry name" value="TPK_B1_binding"/>
    <property type="match status" value="1"/>
</dbReference>
<keyword evidence="1 7" id="KW-0808">Transferase</keyword>
<keyword evidence="2" id="KW-0547">Nucleotide-binding</keyword>
<evidence type="ECO:0000256" key="2">
    <source>
        <dbReference type="ARBA" id="ARBA00022741"/>
    </source>
</evidence>
<dbReference type="InterPro" id="IPR007373">
    <property type="entry name" value="Thiamin_PyroPKinase_B1-bd"/>
</dbReference>
<evidence type="ECO:0000256" key="4">
    <source>
        <dbReference type="ARBA" id="ARBA00022840"/>
    </source>
</evidence>
<dbReference type="PANTHER" id="PTHR41299">
    <property type="entry name" value="THIAMINE PYROPHOSPHOKINASE"/>
    <property type="match status" value="1"/>
</dbReference>
<evidence type="ECO:0000256" key="1">
    <source>
        <dbReference type="ARBA" id="ARBA00022679"/>
    </source>
</evidence>
<dbReference type="EC" id="2.7.6.2" evidence="5"/>
<organism evidence="7 8">
    <name type="scientific">Periweissella fabaria</name>
    <dbReference type="NCBI Taxonomy" id="546157"/>
    <lineage>
        <taxon>Bacteria</taxon>
        <taxon>Bacillati</taxon>
        <taxon>Bacillota</taxon>
        <taxon>Bacilli</taxon>
        <taxon>Lactobacillales</taxon>
        <taxon>Lactobacillaceae</taxon>
        <taxon>Periweissella</taxon>
    </lineage>
</organism>
<dbReference type="InterPro" id="IPR006282">
    <property type="entry name" value="Thi_PPkinase"/>
</dbReference>
<gene>
    <name evidence="7" type="primary">thiN</name>
    <name evidence="7" type="ORF">WFA24289_00695</name>
</gene>
<keyword evidence="3" id="KW-0418">Kinase</keyword>
<evidence type="ECO:0000256" key="5">
    <source>
        <dbReference type="NCBIfam" id="TIGR01378"/>
    </source>
</evidence>
<proteinExistence type="predicted"/>
<dbReference type="InterPro" id="IPR053149">
    <property type="entry name" value="TPK"/>
</dbReference>
<feature type="domain" description="Thiamin pyrophosphokinase thiamin-binding" evidence="6">
    <location>
        <begin position="145"/>
        <end position="209"/>
    </location>
</feature>
<dbReference type="PANTHER" id="PTHR41299:SF1">
    <property type="entry name" value="THIAMINE PYROPHOSPHOKINASE"/>
    <property type="match status" value="1"/>
</dbReference>
<evidence type="ECO:0000259" key="6">
    <source>
        <dbReference type="SMART" id="SM00983"/>
    </source>
</evidence>
<name>A0ABM8Z514_9LACO</name>
<evidence type="ECO:0000256" key="3">
    <source>
        <dbReference type="ARBA" id="ARBA00022777"/>
    </source>
</evidence>
<dbReference type="Gene3D" id="3.40.50.10240">
    <property type="entry name" value="Thiamin pyrophosphokinase, catalytic domain"/>
    <property type="match status" value="1"/>
</dbReference>
<keyword evidence="4" id="KW-0067">ATP-binding</keyword>